<dbReference type="GO" id="GO:0034220">
    <property type="term" value="P:monoatomic ion transmembrane transport"/>
    <property type="evidence" value="ECO:0000318"/>
    <property type="project" value="GO_Central"/>
</dbReference>
<evidence type="ECO:0000256" key="10">
    <source>
        <dbReference type="ARBA" id="ARBA00023136"/>
    </source>
</evidence>
<evidence type="ECO:0000256" key="7">
    <source>
        <dbReference type="ARBA" id="ARBA00022989"/>
    </source>
</evidence>
<dbReference type="InterPro" id="IPR036719">
    <property type="entry name" value="Neuro-gated_channel_TM_sf"/>
</dbReference>
<keyword evidence="4" id="KW-1003">Cell membrane</keyword>
<keyword evidence="13" id="KW-0325">Glycoprotein</keyword>
<dbReference type="InterPro" id="IPR036734">
    <property type="entry name" value="Neur_chan_lig-bd_sf"/>
</dbReference>
<dbReference type="InterPro" id="IPR006029">
    <property type="entry name" value="Neurotrans-gated_channel_TM"/>
</dbReference>
<feature type="transmembrane region" description="Helical" evidence="18">
    <location>
        <begin position="267"/>
        <end position="290"/>
    </location>
</feature>
<dbReference type="InterPro" id="IPR006202">
    <property type="entry name" value="Neur_chan_lig-bd"/>
</dbReference>
<evidence type="ECO:0000256" key="4">
    <source>
        <dbReference type="ARBA" id="ARBA00022475"/>
    </source>
</evidence>
<dbReference type="Gene3D" id="2.70.170.10">
    <property type="entry name" value="Neurotransmitter-gated ion-channel ligand-binding domain"/>
    <property type="match status" value="1"/>
</dbReference>
<keyword evidence="9 18" id="KW-0406">Ion transport</keyword>
<comment type="subcellular location">
    <subcellularLocation>
        <location evidence="17">Postsynaptic cell membrane</location>
        <topology evidence="17">Multi-pass membrane protein</topology>
    </subcellularLocation>
</comment>
<dbReference type="Pfam" id="PF02932">
    <property type="entry name" value="Neur_chan_memb"/>
    <property type="match status" value="1"/>
</dbReference>
<comment type="function">
    <text evidence="1">After binding acetylcholine, the AChR responds by an extensive change in conformation that affects all subunits and leads to opening of an ion-conducting channel across the plasma membrane.</text>
</comment>
<keyword evidence="6" id="KW-0732">Signal</keyword>
<dbReference type="FunCoup" id="E9H6S6">
    <property type="interactions" value="53"/>
</dbReference>
<dbReference type="Pfam" id="PF02931">
    <property type="entry name" value="Neur_chan_LBD"/>
    <property type="match status" value="1"/>
</dbReference>
<gene>
    <name evidence="21" type="ORF">DAPPUDRAFT_326119</name>
</gene>
<dbReference type="HOGENOM" id="CLU_018074_1_0_1"/>
<dbReference type="GO" id="GO:0042391">
    <property type="term" value="P:regulation of membrane potential"/>
    <property type="evidence" value="ECO:0000318"/>
    <property type="project" value="GO_Central"/>
</dbReference>
<dbReference type="GO" id="GO:0043005">
    <property type="term" value="C:neuron projection"/>
    <property type="evidence" value="ECO:0000318"/>
    <property type="project" value="GO_Central"/>
</dbReference>
<keyword evidence="11" id="KW-1015">Disulfide bond</keyword>
<evidence type="ECO:0000256" key="8">
    <source>
        <dbReference type="ARBA" id="ARBA00023018"/>
    </source>
</evidence>
<evidence type="ECO:0000313" key="22">
    <source>
        <dbReference type="Proteomes" id="UP000000305"/>
    </source>
</evidence>
<dbReference type="OMA" id="CWILINS"/>
<dbReference type="GO" id="GO:0022848">
    <property type="term" value="F:acetylcholine-gated monoatomic cation-selective channel activity"/>
    <property type="evidence" value="ECO:0000318"/>
    <property type="project" value="GO_Central"/>
</dbReference>
<keyword evidence="7 18" id="KW-1133">Transmembrane helix</keyword>
<dbReference type="SUPFAM" id="SSF90112">
    <property type="entry name" value="Neurotransmitter-gated ion-channel transmembrane pore"/>
    <property type="match status" value="1"/>
</dbReference>
<protein>
    <recommendedName>
        <fullName evidence="23">Acetylcholine receptor subunit alpha-like</fullName>
    </recommendedName>
</protein>
<evidence type="ECO:0000256" key="17">
    <source>
        <dbReference type="ARBA" id="ARBA00034104"/>
    </source>
</evidence>
<dbReference type="PANTHER" id="PTHR18945">
    <property type="entry name" value="NEUROTRANSMITTER GATED ION CHANNEL"/>
    <property type="match status" value="1"/>
</dbReference>
<evidence type="ECO:0008006" key="23">
    <source>
        <dbReference type="Google" id="ProtNLM"/>
    </source>
</evidence>
<evidence type="ECO:0000313" key="21">
    <source>
        <dbReference type="EMBL" id="EFX72561.1"/>
    </source>
</evidence>
<evidence type="ECO:0000256" key="15">
    <source>
        <dbReference type="ARBA" id="ARBA00023286"/>
    </source>
</evidence>
<evidence type="ECO:0000256" key="3">
    <source>
        <dbReference type="ARBA" id="ARBA00022448"/>
    </source>
</evidence>
<dbReference type="eggNOG" id="KOG3645">
    <property type="taxonomic scope" value="Eukaryota"/>
</dbReference>
<keyword evidence="5 18" id="KW-0812">Transmembrane</keyword>
<keyword evidence="3 18" id="KW-0813">Transport</keyword>
<dbReference type="InterPro" id="IPR006201">
    <property type="entry name" value="Neur_channel"/>
</dbReference>
<dbReference type="GO" id="GO:0045211">
    <property type="term" value="C:postsynaptic membrane"/>
    <property type="evidence" value="ECO:0007669"/>
    <property type="project" value="UniProtKB-SubCell"/>
</dbReference>
<dbReference type="PROSITE" id="PS00236">
    <property type="entry name" value="NEUROTR_ION_CHANNEL"/>
    <property type="match status" value="1"/>
</dbReference>
<evidence type="ECO:0000259" key="19">
    <source>
        <dbReference type="Pfam" id="PF02931"/>
    </source>
</evidence>
<dbReference type="InterPro" id="IPR002394">
    <property type="entry name" value="Nicotinic_acetylcholine_rcpt"/>
</dbReference>
<evidence type="ECO:0000256" key="14">
    <source>
        <dbReference type="ARBA" id="ARBA00023257"/>
    </source>
</evidence>
<dbReference type="CDD" id="cd19031">
    <property type="entry name" value="LGIC_ECD_nAChR_proto_alpha-like"/>
    <property type="match status" value="1"/>
</dbReference>
<dbReference type="GO" id="GO:0005892">
    <property type="term" value="C:acetylcholine-gated channel complex"/>
    <property type="evidence" value="ECO:0000318"/>
    <property type="project" value="GO_Central"/>
</dbReference>
<keyword evidence="22" id="KW-1185">Reference proteome</keyword>
<feature type="transmembrane region" description="Helical" evidence="18">
    <location>
        <begin position="473"/>
        <end position="493"/>
    </location>
</feature>
<evidence type="ECO:0000256" key="12">
    <source>
        <dbReference type="ARBA" id="ARBA00023170"/>
    </source>
</evidence>
<dbReference type="KEGG" id="dpx:DAPPUDRAFT_326119"/>
<dbReference type="SUPFAM" id="SSF63712">
    <property type="entry name" value="Nicotinic receptor ligand binding domain-like"/>
    <property type="match status" value="1"/>
</dbReference>
<feature type="domain" description="Neurotransmitter-gated ion-channel transmembrane" evidence="20">
    <location>
        <begin position="273"/>
        <end position="489"/>
    </location>
</feature>
<dbReference type="Proteomes" id="UP000000305">
    <property type="component" value="Unassembled WGS sequence"/>
</dbReference>
<evidence type="ECO:0000256" key="2">
    <source>
        <dbReference type="ARBA" id="ARBA00009237"/>
    </source>
</evidence>
<dbReference type="PRINTS" id="PR00254">
    <property type="entry name" value="NICOTINICR"/>
</dbReference>
<dbReference type="GO" id="GO:0004888">
    <property type="term" value="F:transmembrane signaling receptor activity"/>
    <property type="evidence" value="ECO:0007669"/>
    <property type="project" value="InterPro"/>
</dbReference>
<dbReference type="InterPro" id="IPR018000">
    <property type="entry name" value="Neurotransmitter_ion_chnl_CS"/>
</dbReference>
<evidence type="ECO:0000256" key="16">
    <source>
        <dbReference type="ARBA" id="ARBA00023303"/>
    </source>
</evidence>
<evidence type="ECO:0000259" key="20">
    <source>
        <dbReference type="Pfam" id="PF02932"/>
    </source>
</evidence>
<feature type="transmembrane region" description="Helical" evidence="18">
    <location>
        <begin position="302"/>
        <end position="320"/>
    </location>
</feature>
<dbReference type="Gene3D" id="1.20.58.390">
    <property type="entry name" value="Neurotransmitter-gated ion-channel transmembrane domain"/>
    <property type="match status" value="2"/>
</dbReference>
<keyword evidence="14" id="KW-0628">Postsynaptic cell membrane</keyword>
<dbReference type="FunFam" id="1.20.58.390:FF:000012">
    <property type="entry name" value="Acetylcholine receptor subunit alpha-like"/>
    <property type="match status" value="1"/>
</dbReference>
<evidence type="ECO:0000256" key="18">
    <source>
        <dbReference type="RuleBase" id="RU000687"/>
    </source>
</evidence>
<accession>E9H6S6</accession>
<dbReference type="GO" id="GO:0005886">
    <property type="term" value="C:plasma membrane"/>
    <property type="evidence" value="ECO:0000318"/>
    <property type="project" value="GO_Central"/>
</dbReference>
<feature type="transmembrane region" description="Helical" evidence="18">
    <location>
        <begin position="332"/>
        <end position="353"/>
    </location>
</feature>
<evidence type="ECO:0000256" key="13">
    <source>
        <dbReference type="ARBA" id="ARBA00023180"/>
    </source>
</evidence>
<evidence type="ECO:0000256" key="5">
    <source>
        <dbReference type="ARBA" id="ARBA00022692"/>
    </source>
</evidence>
<dbReference type="PRINTS" id="PR00252">
    <property type="entry name" value="NRIONCHANNEL"/>
</dbReference>
<organism evidence="21 22">
    <name type="scientific">Daphnia pulex</name>
    <name type="common">Water flea</name>
    <dbReference type="NCBI Taxonomy" id="6669"/>
    <lineage>
        <taxon>Eukaryota</taxon>
        <taxon>Metazoa</taxon>
        <taxon>Ecdysozoa</taxon>
        <taxon>Arthropoda</taxon>
        <taxon>Crustacea</taxon>
        <taxon>Branchiopoda</taxon>
        <taxon>Diplostraca</taxon>
        <taxon>Cladocera</taxon>
        <taxon>Anomopoda</taxon>
        <taxon>Daphniidae</taxon>
        <taxon>Daphnia</taxon>
    </lineage>
</organism>
<dbReference type="EMBL" id="GL732598">
    <property type="protein sequence ID" value="EFX72561.1"/>
    <property type="molecule type" value="Genomic_DNA"/>
</dbReference>
<dbReference type="AlphaFoldDB" id="E9H6S6"/>
<evidence type="ECO:0000256" key="11">
    <source>
        <dbReference type="ARBA" id="ARBA00023157"/>
    </source>
</evidence>
<evidence type="ECO:0000256" key="1">
    <source>
        <dbReference type="ARBA" id="ARBA00003328"/>
    </source>
</evidence>
<dbReference type="FunFam" id="1.20.58.390:FF:000022">
    <property type="entry name" value="Nicotinic acetylcholine receptor subunit alpha4"/>
    <property type="match status" value="1"/>
</dbReference>
<dbReference type="GO" id="GO:0007271">
    <property type="term" value="P:synaptic transmission, cholinergic"/>
    <property type="evidence" value="ECO:0007669"/>
    <property type="project" value="UniProtKB-ARBA"/>
</dbReference>
<dbReference type="InterPro" id="IPR038050">
    <property type="entry name" value="Neuro_actylchol_rec"/>
</dbReference>
<dbReference type="GO" id="GO:0098662">
    <property type="term" value="P:inorganic cation transmembrane transport"/>
    <property type="evidence" value="ECO:0000318"/>
    <property type="project" value="GO_Central"/>
</dbReference>
<name>E9H6S6_DAPPU</name>
<dbReference type="GO" id="GO:0007268">
    <property type="term" value="P:chemical synaptic transmission"/>
    <property type="evidence" value="ECO:0000318"/>
    <property type="project" value="GO_Central"/>
</dbReference>
<dbReference type="OrthoDB" id="5975154at2759"/>
<keyword evidence="12" id="KW-0675">Receptor</keyword>
<keyword evidence="10 18" id="KW-0472">Membrane</keyword>
<dbReference type="InParanoid" id="E9H6S6"/>
<dbReference type="GO" id="GO:0045202">
    <property type="term" value="C:synapse"/>
    <property type="evidence" value="ECO:0000318"/>
    <property type="project" value="GO_Central"/>
</dbReference>
<evidence type="ECO:0000256" key="9">
    <source>
        <dbReference type="ARBA" id="ARBA00023065"/>
    </source>
</evidence>
<proteinExistence type="inferred from homology"/>
<dbReference type="PhylomeDB" id="E9H6S6"/>
<keyword evidence="8" id="KW-0770">Synapse</keyword>
<dbReference type="FunFam" id="2.70.170.10:FF:000013">
    <property type="entry name" value="Acetylcholine receptor subunit alpha"/>
    <property type="match status" value="1"/>
</dbReference>
<dbReference type="NCBIfam" id="TIGR00860">
    <property type="entry name" value="LIC"/>
    <property type="match status" value="1"/>
</dbReference>
<reference evidence="21 22" key="1">
    <citation type="journal article" date="2011" name="Science">
        <title>The ecoresponsive genome of Daphnia pulex.</title>
        <authorList>
            <person name="Colbourne J.K."/>
            <person name="Pfrender M.E."/>
            <person name="Gilbert D."/>
            <person name="Thomas W.K."/>
            <person name="Tucker A."/>
            <person name="Oakley T.H."/>
            <person name="Tokishita S."/>
            <person name="Aerts A."/>
            <person name="Arnold G.J."/>
            <person name="Basu M.K."/>
            <person name="Bauer D.J."/>
            <person name="Caceres C.E."/>
            <person name="Carmel L."/>
            <person name="Casola C."/>
            <person name="Choi J.H."/>
            <person name="Detter J.C."/>
            <person name="Dong Q."/>
            <person name="Dusheyko S."/>
            <person name="Eads B.D."/>
            <person name="Frohlich T."/>
            <person name="Geiler-Samerotte K.A."/>
            <person name="Gerlach D."/>
            <person name="Hatcher P."/>
            <person name="Jogdeo S."/>
            <person name="Krijgsveld J."/>
            <person name="Kriventseva E.V."/>
            <person name="Kultz D."/>
            <person name="Laforsch C."/>
            <person name="Lindquist E."/>
            <person name="Lopez J."/>
            <person name="Manak J.R."/>
            <person name="Muller J."/>
            <person name="Pangilinan J."/>
            <person name="Patwardhan R.P."/>
            <person name="Pitluck S."/>
            <person name="Pritham E.J."/>
            <person name="Rechtsteiner A."/>
            <person name="Rho M."/>
            <person name="Rogozin I.B."/>
            <person name="Sakarya O."/>
            <person name="Salamov A."/>
            <person name="Schaack S."/>
            <person name="Shapiro H."/>
            <person name="Shiga Y."/>
            <person name="Skalitzky C."/>
            <person name="Smith Z."/>
            <person name="Souvorov A."/>
            <person name="Sung W."/>
            <person name="Tang Z."/>
            <person name="Tsuchiya D."/>
            <person name="Tu H."/>
            <person name="Vos H."/>
            <person name="Wang M."/>
            <person name="Wolf Y.I."/>
            <person name="Yamagata H."/>
            <person name="Yamada T."/>
            <person name="Ye Y."/>
            <person name="Shaw J.R."/>
            <person name="Andrews J."/>
            <person name="Crease T.J."/>
            <person name="Tang H."/>
            <person name="Lucas S.M."/>
            <person name="Robertson H.M."/>
            <person name="Bork P."/>
            <person name="Koonin E.V."/>
            <person name="Zdobnov E.M."/>
            <person name="Grigoriev I.V."/>
            <person name="Lynch M."/>
            <person name="Boore J.L."/>
        </authorList>
    </citation>
    <scope>NUCLEOTIDE SEQUENCE [LARGE SCALE GENOMIC DNA]</scope>
</reference>
<keyword evidence="16 18" id="KW-0407">Ion channel</keyword>
<feature type="domain" description="Neurotransmitter-gated ion-channel ligand-binding" evidence="19">
    <location>
        <begin position="52"/>
        <end position="266"/>
    </location>
</feature>
<comment type="similarity">
    <text evidence="2">Belongs to the ligand-gated ion channel (TC 1.A.9) family. Acetylcholine receptor (TC 1.A.9.1) subfamily.</text>
</comment>
<keyword evidence="15" id="KW-1071">Ligand-gated ion channel</keyword>
<sequence>MAHRQERRPSYWSGGRLTCKTTAGTLVLTTVCCCWCFGLLVQPASCGNPDAKRLYDDLLSNYNKIVRPVVNNSDVLKVRIKLKLSQLIDLNLKNQIMTTNLWVEQYWYDYKLMWEPSEYGEVSMLHVPSDHIWRPDISLYNNADGNFEVTLSTKATVYSNGLVEWKPPAIYKSSCEIDVEYFPFDEQTCVMKFGSWTYDGFKVDLRHLDEVEGSNIVDIGMDLSEFYMSVEWDILEVPAVRSEKFYTCCVEPYLDITFNITMRRKTLFYTVNLIIPCMGISFLTILTFYLPSDSGEKVTLSISILISLHVFFLLVVEIIPPTSLVVPLLGKYLIFAMILVSISICVTVVVLNVHFRSPQTHRMAPWVRRVFIHILPRLLAMRRPQCRIDEHSKFGRHVVVRTCNGSELRDAMAGDNGGGEYIGPGGMHSAKCSADLHRSCFCVRFIAEHTRLKEESLRVREDWKYVAMVLDRLFLWIFTLAVLVGTAAIILQAPSLYDDREPIDKQLSEIFSTVRNRHQQNKNPF</sequence>
<dbReference type="CDD" id="cd19064">
    <property type="entry name" value="LGIC_TM_nAChR"/>
    <property type="match status" value="1"/>
</dbReference>
<evidence type="ECO:0000256" key="6">
    <source>
        <dbReference type="ARBA" id="ARBA00022729"/>
    </source>
</evidence>